<evidence type="ECO:0000259" key="1">
    <source>
        <dbReference type="PROSITE" id="PS50042"/>
    </source>
</evidence>
<dbReference type="AlphaFoldDB" id="R7ZQ03"/>
<feature type="domain" description="Cyclic nucleotide-binding" evidence="1">
    <location>
        <begin position="20"/>
        <end position="103"/>
    </location>
</feature>
<reference evidence="2 3" key="1">
    <citation type="submission" date="2013-02" db="EMBL/GenBank/DDBJ databases">
        <title>A novel strain isolated from Lonar lake, Maharashtra, India.</title>
        <authorList>
            <person name="Singh A."/>
        </authorList>
    </citation>
    <scope>NUCLEOTIDE SEQUENCE [LARGE SCALE GENOMIC DNA]</scope>
    <source>
        <strain evidence="2 3">AK24</strain>
    </source>
</reference>
<evidence type="ECO:0000313" key="3">
    <source>
        <dbReference type="Proteomes" id="UP000013909"/>
    </source>
</evidence>
<dbReference type="InterPro" id="IPR018490">
    <property type="entry name" value="cNMP-bd_dom_sf"/>
</dbReference>
<dbReference type="InterPro" id="IPR014710">
    <property type="entry name" value="RmlC-like_jellyroll"/>
</dbReference>
<evidence type="ECO:0000313" key="2">
    <source>
        <dbReference type="EMBL" id="EON76195.1"/>
    </source>
</evidence>
<dbReference type="Pfam" id="PF00027">
    <property type="entry name" value="cNMP_binding"/>
    <property type="match status" value="1"/>
</dbReference>
<dbReference type="PATRIC" id="fig|1288963.3.peg.3317"/>
<dbReference type="SUPFAM" id="SSF51206">
    <property type="entry name" value="cAMP-binding domain-like"/>
    <property type="match status" value="1"/>
</dbReference>
<sequence>MGSIPDREFDRFMGLGECAFRPKGSRLLEPGVRCDRLFFFDTGIARSFYLREGKDVTVSFTRPGEFVTSMASFITGEPSYEGLEIIADAQVWCVCREALMGLVQQDLFWAEVYRRALEEYYVRVEEAFIFSKFKSARERYEELIRTGPEIIQSASIGHIASYLGISLETLSRIRGSR</sequence>
<dbReference type="RefSeq" id="WP_010855456.1">
    <property type="nucleotide sequence ID" value="NZ_AQHR01000088.1"/>
</dbReference>
<dbReference type="EMBL" id="AQHR01000088">
    <property type="protein sequence ID" value="EON76195.1"/>
    <property type="molecule type" value="Genomic_DNA"/>
</dbReference>
<protein>
    <submittedName>
        <fullName evidence="2">cAMP-binding protein</fullName>
    </submittedName>
</protein>
<organism evidence="2 3">
    <name type="scientific">Lunatimonas lonarensis</name>
    <dbReference type="NCBI Taxonomy" id="1232681"/>
    <lineage>
        <taxon>Bacteria</taxon>
        <taxon>Pseudomonadati</taxon>
        <taxon>Bacteroidota</taxon>
        <taxon>Cytophagia</taxon>
        <taxon>Cytophagales</taxon>
        <taxon>Cyclobacteriaceae</taxon>
    </lineage>
</organism>
<proteinExistence type="predicted"/>
<dbReference type="Proteomes" id="UP000013909">
    <property type="component" value="Unassembled WGS sequence"/>
</dbReference>
<dbReference type="Gene3D" id="2.60.120.10">
    <property type="entry name" value="Jelly Rolls"/>
    <property type="match status" value="1"/>
</dbReference>
<accession>R7ZQ03</accession>
<dbReference type="InterPro" id="IPR000595">
    <property type="entry name" value="cNMP-bd_dom"/>
</dbReference>
<dbReference type="STRING" id="1232681.ADIS_3323"/>
<gene>
    <name evidence="2" type="ORF">ADIS_3323</name>
</gene>
<comment type="caution">
    <text evidence="2">The sequence shown here is derived from an EMBL/GenBank/DDBJ whole genome shotgun (WGS) entry which is preliminary data.</text>
</comment>
<dbReference type="OrthoDB" id="680421at2"/>
<dbReference type="PROSITE" id="PS50042">
    <property type="entry name" value="CNMP_BINDING_3"/>
    <property type="match status" value="1"/>
</dbReference>
<keyword evidence="3" id="KW-1185">Reference proteome</keyword>
<name>R7ZQ03_9BACT</name>